<reference evidence="2" key="1">
    <citation type="submission" date="2018-05" db="EMBL/GenBank/DDBJ databases">
        <authorList>
            <person name="Lanie J.A."/>
            <person name="Ng W.-L."/>
            <person name="Kazmierczak K.M."/>
            <person name="Andrzejewski T.M."/>
            <person name="Davidsen T.M."/>
            <person name="Wayne K.J."/>
            <person name="Tettelin H."/>
            <person name="Glass J.I."/>
            <person name="Rusch D."/>
            <person name="Podicherti R."/>
            <person name="Tsui H.-C.T."/>
            <person name="Winkler M.E."/>
        </authorList>
    </citation>
    <scope>NUCLEOTIDE SEQUENCE</scope>
</reference>
<dbReference type="EMBL" id="UINC01061940">
    <property type="protein sequence ID" value="SVB88047.1"/>
    <property type="molecule type" value="Genomic_DNA"/>
</dbReference>
<protein>
    <recommendedName>
        <fullName evidence="1">3'-5' exonuclease domain-containing protein</fullName>
    </recommendedName>
</protein>
<organism evidence="2">
    <name type="scientific">marine metagenome</name>
    <dbReference type="NCBI Taxonomy" id="408172"/>
    <lineage>
        <taxon>unclassified sequences</taxon>
        <taxon>metagenomes</taxon>
        <taxon>ecological metagenomes</taxon>
    </lineage>
</organism>
<gene>
    <name evidence="2" type="ORF">METZ01_LOCUS240901</name>
</gene>
<dbReference type="GO" id="GO:0008408">
    <property type="term" value="F:3'-5' exonuclease activity"/>
    <property type="evidence" value="ECO:0007669"/>
    <property type="project" value="InterPro"/>
</dbReference>
<dbReference type="Pfam" id="PF01612">
    <property type="entry name" value="DNA_pol_A_exo1"/>
    <property type="match status" value="1"/>
</dbReference>
<dbReference type="Gene3D" id="3.30.420.10">
    <property type="entry name" value="Ribonuclease H-like superfamily/Ribonuclease H"/>
    <property type="match status" value="1"/>
</dbReference>
<sequence length="194" mass="22245">VNTVVDIETTMQLDDDKKTITSPFFGQQIVSVGYNSKSFNTYDSRYLFFYHEGREPTPNAFNTLQSALDKTDILIGHNIKFDLGWLRECGIEYRGKLFDTMVAEYILQRGQKKSLTLDECCRRRGIPGKSKDKIDPYLKEGLSYEAIPWDVVEEYGKTDVDITGMLAQAQLEDFGVMSWEKYMEGKVHVSFACT</sequence>
<feature type="domain" description="3'-5' exonuclease" evidence="1">
    <location>
        <begin position="56"/>
        <end position="164"/>
    </location>
</feature>
<dbReference type="GO" id="GO:0006139">
    <property type="term" value="P:nucleobase-containing compound metabolic process"/>
    <property type="evidence" value="ECO:0007669"/>
    <property type="project" value="InterPro"/>
</dbReference>
<dbReference type="SUPFAM" id="SSF53098">
    <property type="entry name" value="Ribonuclease H-like"/>
    <property type="match status" value="1"/>
</dbReference>
<feature type="non-terminal residue" evidence="2">
    <location>
        <position position="1"/>
    </location>
</feature>
<dbReference type="AlphaFoldDB" id="A0A382HM71"/>
<evidence type="ECO:0000313" key="2">
    <source>
        <dbReference type="EMBL" id="SVB88047.1"/>
    </source>
</evidence>
<proteinExistence type="predicted"/>
<dbReference type="InterPro" id="IPR002562">
    <property type="entry name" value="3'-5'_exonuclease_dom"/>
</dbReference>
<evidence type="ECO:0000259" key="1">
    <source>
        <dbReference type="Pfam" id="PF01612"/>
    </source>
</evidence>
<name>A0A382HM71_9ZZZZ</name>
<dbReference type="InterPro" id="IPR012337">
    <property type="entry name" value="RNaseH-like_sf"/>
</dbReference>
<accession>A0A382HM71</accession>
<dbReference type="GO" id="GO:0003676">
    <property type="term" value="F:nucleic acid binding"/>
    <property type="evidence" value="ECO:0007669"/>
    <property type="project" value="InterPro"/>
</dbReference>
<dbReference type="InterPro" id="IPR036397">
    <property type="entry name" value="RNaseH_sf"/>
</dbReference>